<organism evidence="3">
    <name type="scientific">Oryza punctata</name>
    <name type="common">Red rice</name>
    <dbReference type="NCBI Taxonomy" id="4537"/>
    <lineage>
        <taxon>Eukaryota</taxon>
        <taxon>Viridiplantae</taxon>
        <taxon>Streptophyta</taxon>
        <taxon>Embryophyta</taxon>
        <taxon>Tracheophyta</taxon>
        <taxon>Spermatophyta</taxon>
        <taxon>Magnoliopsida</taxon>
        <taxon>Liliopsida</taxon>
        <taxon>Poales</taxon>
        <taxon>Poaceae</taxon>
        <taxon>BOP clade</taxon>
        <taxon>Oryzoideae</taxon>
        <taxon>Oryzeae</taxon>
        <taxon>Oryzinae</taxon>
        <taxon>Oryza</taxon>
    </lineage>
</organism>
<dbReference type="PANTHER" id="PTHR42855">
    <property type="entry name" value="ABC TRANSPORTER ATP-BINDING SUBUNIT"/>
    <property type="match status" value="1"/>
</dbReference>
<dbReference type="PANTHER" id="PTHR42855:SF1">
    <property type="entry name" value="ABC TRANSPORTER DOMAIN-CONTAINING PROTEIN"/>
    <property type="match status" value="1"/>
</dbReference>
<reference evidence="3" key="1">
    <citation type="submission" date="2015-04" db="UniProtKB">
        <authorList>
            <consortium name="EnsemblPlants"/>
        </authorList>
    </citation>
    <scope>IDENTIFICATION</scope>
</reference>
<reference evidence="3" key="2">
    <citation type="submission" date="2018-05" db="EMBL/GenBank/DDBJ databases">
        <title>OpunRS2 (Oryza punctata Reference Sequence Version 2).</title>
        <authorList>
            <person name="Zhang J."/>
            <person name="Kudrna D."/>
            <person name="Lee S."/>
            <person name="Talag J."/>
            <person name="Welchert J."/>
            <person name="Wing R.A."/>
        </authorList>
    </citation>
    <scope>NUCLEOTIDE SEQUENCE [LARGE SCALE GENOMIC DNA]</scope>
</reference>
<dbReference type="Gramene" id="OPUNC06G23980.3">
    <property type="protein sequence ID" value="OPUNC06G23980.3"/>
    <property type="gene ID" value="OPUNC06G23980"/>
</dbReference>
<dbReference type="InterPro" id="IPR027417">
    <property type="entry name" value="P-loop_NTPase"/>
</dbReference>
<evidence type="ECO:0000256" key="1">
    <source>
        <dbReference type="SAM" id="Phobius"/>
    </source>
</evidence>
<sequence>MGVRLESISKSYNGVTVVKDVSWEVQRREKLGLISVNDAGKMTQSDFLSVGEVKLFNNANLIVERGEKIAIIVPNGCGKSTSLKLILGMEKAQGGEVLLGEHDVLPNYFEQNQAEALDLEKTVLDSVAEAAEDWKIDDIKGLLGRCNFRDDMLDRKVQFLSGGEKAGRLAAAAAVVASWSTVSRPGSLSIALVLTVAGGPRPVAALHPRKNINLDFANLIIWISKQKKILQTEHKEDIVPHVTGVRIHGLLETAVVTDIYRQGGLGNLQHFVGSTSICVIGIVLLVGFVHA</sequence>
<dbReference type="Proteomes" id="UP000026962">
    <property type="component" value="Chromosome 6"/>
</dbReference>
<dbReference type="EnsemblPlants" id="OPUNC06G23980.3">
    <property type="protein sequence ID" value="OPUNC06G23980.3"/>
    <property type="gene ID" value="OPUNC06G23980"/>
</dbReference>
<dbReference type="PROSITE" id="PS50893">
    <property type="entry name" value="ABC_TRANSPORTER_2"/>
    <property type="match status" value="1"/>
</dbReference>
<dbReference type="InterPro" id="IPR051309">
    <property type="entry name" value="ABCF_ATPase"/>
</dbReference>
<evidence type="ECO:0000313" key="4">
    <source>
        <dbReference type="Proteomes" id="UP000026962"/>
    </source>
</evidence>
<feature type="domain" description="ABC transporter" evidence="2">
    <location>
        <begin position="34"/>
        <end position="250"/>
    </location>
</feature>
<dbReference type="SUPFAM" id="SSF52540">
    <property type="entry name" value="P-loop containing nucleoside triphosphate hydrolases"/>
    <property type="match status" value="2"/>
</dbReference>
<keyword evidence="4" id="KW-1185">Reference proteome</keyword>
<proteinExistence type="predicted"/>
<dbReference type="InterPro" id="IPR003439">
    <property type="entry name" value="ABC_transporter-like_ATP-bd"/>
</dbReference>
<dbReference type="AlphaFoldDB" id="A0A0E0LF83"/>
<dbReference type="GO" id="GO:0016887">
    <property type="term" value="F:ATP hydrolysis activity"/>
    <property type="evidence" value="ECO:0007669"/>
    <property type="project" value="InterPro"/>
</dbReference>
<feature type="transmembrane region" description="Helical" evidence="1">
    <location>
        <begin position="271"/>
        <end position="290"/>
    </location>
</feature>
<dbReference type="GO" id="GO:0005524">
    <property type="term" value="F:ATP binding"/>
    <property type="evidence" value="ECO:0007669"/>
    <property type="project" value="InterPro"/>
</dbReference>
<accession>A0A0E0LF83</accession>
<evidence type="ECO:0000313" key="3">
    <source>
        <dbReference type="EnsemblPlants" id="OPUNC06G23980.3"/>
    </source>
</evidence>
<keyword evidence="1" id="KW-0812">Transmembrane</keyword>
<evidence type="ECO:0000259" key="2">
    <source>
        <dbReference type="PROSITE" id="PS50893"/>
    </source>
</evidence>
<keyword evidence="1" id="KW-1133">Transmembrane helix</keyword>
<dbReference type="Pfam" id="PF00005">
    <property type="entry name" value="ABC_tran"/>
    <property type="match status" value="1"/>
</dbReference>
<dbReference type="Gene3D" id="3.40.50.300">
    <property type="entry name" value="P-loop containing nucleotide triphosphate hydrolases"/>
    <property type="match status" value="2"/>
</dbReference>
<keyword evidence="1" id="KW-0472">Membrane</keyword>
<name>A0A0E0LF83_ORYPU</name>
<protein>
    <recommendedName>
        <fullName evidence="2">ABC transporter domain-containing protein</fullName>
    </recommendedName>
</protein>